<dbReference type="Pfam" id="PF07686">
    <property type="entry name" value="V-set"/>
    <property type="match status" value="1"/>
</dbReference>
<keyword evidence="2" id="KW-0732">Signal</keyword>
<dbReference type="SUPFAM" id="SSF48726">
    <property type="entry name" value="Immunoglobulin"/>
    <property type="match status" value="2"/>
</dbReference>
<dbReference type="InterPro" id="IPR013783">
    <property type="entry name" value="Ig-like_fold"/>
</dbReference>
<keyword evidence="5" id="KW-1185">Reference proteome</keyword>
<feature type="domain" description="Ig-like" evidence="3">
    <location>
        <begin position="141"/>
        <end position="236"/>
    </location>
</feature>
<reference evidence="5" key="1">
    <citation type="submission" date="2011-08" db="EMBL/GenBank/DDBJ databases">
        <title>The draft genome of Latimeria chalumnae.</title>
        <authorList>
            <person name="Di Palma F."/>
            <person name="Alfoldi J."/>
            <person name="Johnson J."/>
            <person name="Berlin A."/>
            <person name="Gnerre S."/>
            <person name="Jaffe D."/>
            <person name="MacCallum I."/>
            <person name="Young S."/>
            <person name="Walker B.J."/>
            <person name="Lander E."/>
            <person name="Lindblad-Toh K."/>
        </authorList>
    </citation>
    <scope>NUCLEOTIDE SEQUENCE [LARGE SCALE GENOMIC DNA]</scope>
    <source>
        <strain evidence="5">Wild caught</strain>
    </source>
</reference>
<dbReference type="InterPro" id="IPR003599">
    <property type="entry name" value="Ig_sub"/>
</dbReference>
<reference evidence="4" key="2">
    <citation type="submission" date="2025-08" db="UniProtKB">
        <authorList>
            <consortium name="Ensembl"/>
        </authorList>
    </citation>
    <scope>IDENTIFICATION</scope>
</reference>
<evidence type="ECO:0000256" key="1">
    <source>
        <dbReference type="ARBA" id="ARBA00023157"/>
    </source>
</evidence>
<dbReference type="EMBL" id="AFYH01023919">
    <property type="status" value="NOT_ANNOTATED_CDS"/>
    <property type="molecule type" value="Genomic_DNA"/>
</dbReference>
<dbReference type="PANTHER" id="PTHR23267">
    <property type="entry name" value="IMMUNOGLOBULIN LIGHT CHAIN"/>
    <property type="match status" value="1"/>
</dbReference>
<sequence>MCCALPIAVLLMCWGYSSSQLVLTQPSSESVSPGGTVKLSCTLTGVTFSNVDVRWLQQKSGSAPRYLLWYRSASEKHQGSGVPARFSGSKDGSKDIFYLTISSVEAEDEADYYCAEWDSTNNVWVFGKGTKLYVQKSSSVPLVSLLPPSLAELTDKNRATLVCLVNNFSPGSVEVTWTVDGVAQRSGIQTSLAQKQNENTYSVSSFLTLPVLEWNSKNIYTCEVKHQNKMFQKTLKKSECN</sequence>
<dbReference type="Proteomes" id="UP000008672">
    <property type="component" value="Unassembled WGS sequence"/>
</dbReference>
<dbReference type="SMART" id="SM00409">
    <property type="entry name" value="IG"/>
    <property type="match status" value="2"/>
</dbReference>
<dbReference type="SMART" id="SM00406">
    <property type="entry name" value="IGv"/>
    <property type="match status" value="1"/>
</dbReference>
<organism evidence="4 5">
    <name type="scientific">Latimeria chalumnae</name>
    <name type="common">Coelacanth</name>
    <dbReference type="NCBI Taxonomy" id="7897"/>
    <lineage>
        <taxon>Eukaryota</taxon>
        <taxon>Metazoa</taxon>
        <taxon>Chordata</taxon>
        <taxon>Craniata</taxon>
        <taxon>Vertebrata</taxon>
        <taxon>Euteleostomi</taxon>
        <taxon>Coelacanthiformes</taxon>
        <taxon>Coelacanthidae</taxon>
        <taxon>Latimeria</taxon>
    </lineage>
</organism>
<feature type="chain" id="PRO_5004043357" description="Ig-like domain-containing protein" evidence="2">
    <location>
        <begin position="20"/>
        <end position="241"/>
    </location>
</feature>
<dbReference type="PROSITE" id="PS50835">
    <property type="entry name" value="IG_LIKE"/>
    <property type="match status" value="2"/>
</dbReference>
<evidence type="ECO:0000256" key="2">
    <source>
        <dbReference type="SAM" id="SignalP"/>
    </source>
</evidence>
<protein>
    <recommendedName>
        <fullName evidence="3">Ig-like domain-containing protein</fullName>
    </recommendedName>
</protein>
<proteinExistence type="predicted"/>
<name>M3XIH0_LATCH</name>
<dbReference type="InterPro" id="IPR013106">
    <property type="entry name" value="Ig_V-set"/>
</dbReference>
<keyword evidence="1" id="KW-1015">Disulfide bond</keyword>
<evidence type="ECO:0000259" key="3">
    <source>
        <dbReference type="PROSITE" id="PS50835"/>
    </source>
</evidence>
<dbReference type="InterPro" id="IPR036179">
    <property type="entry name" value="Ig-like_dom_sf"/>
</dbReference>
<dbReference type="EMBL" id="AFYH01023916">
    <property type="status" value="NOT_ANNOTATED_CDS"/>
    <property type="molecule type" value="Genomic_DNA"/>
</dbReference>
<feature type="domain" description="Ig-like" evidence="3">
    <location>
        <begin position="6"/>
        <end position="114"/>
    </location>
</feature>
<dbReference type="FunFam" id="2.60.40.10:FF:000283">
    <property type="entry name" value="Immunoglobulin kappa constant"/>
    <property type="match status" value="1"/>
</dbReference>
<dbReference type="Gene3D" id="2.60.40.10">
    <property type="entry name" value="Immunoglobulins"/>
    <property type="match status" value="2"/>
</dbReference>
<dbReference type="EMBL" id="AFYH01023918">
    <property type="status" value="NOT_ANNOTATED_CDS"/>
    <property type="molecule type" value="Genomic_DNA"/>
</dbReference>
<dbReference type="InterPro" id="IPR007110">
    <property type="entry name" value="Ig-like_dom"/>
</dbReference>
<dbReference type="Ensembl" id="ENSLACT00000025305.1">
    <property type="protein sequence ID" value="ENSLACP00000022526.1"/>
    <property type="gene ID" value="ENSLACG00000002965.2"/>
</dbReference>
<dbReference type="Pfam" id="PF07654">
    <property type="entry name" value="C1-set"/>
    <property type="match status" value="1"/>
</dbReference>
<dbReference type="SMART" id="SM00407">
    <property type="entry name" value="IGc1"/>
    <property type="match status" value="1"/>
</dbReference>
<dbReference type="InterPro" id="IPR003006">
    <property type="entry name" value="Ig/MHC_CS"/>
</dbReference>
<dbReference type="HOGENOM" id="CLU_077975_3_1_1"/>
<dbReference type="InterPro" id="IPR003597">
    <property type="entry name" value="Ig_C1-set"/>
</dbReference>
<dbReference type="EMBL" id="AFYH01023917">
    <property type="status" value="NOT_ANNOTATED_CDS"/>
    <property type="molecule type" value="Genomic_DNA"/>
</dbReference>
<feature type="signal peptide" evidence="2">
    <location>
        <begin position="1"/>
        <end position="19"/>
    </location>
</feature>
<dbReference type="PROSITE" id="PS00290">
    <property type="entry name" value="IG_MHC"/>
    <property type="match status" value="1"/>
</dbReference>
<dbReference type="AlphaFoldDB" id="M3XIH0"/>
<evidence type="ECO:0000313" key="4">
    <source>
        <dbReference type="Ensembl" id="ENSLACP00000022526.1"/>
    </source>
</evidence>
<gene>
    <name evidence="4" type="primary">LOC102345283</name>
</gene>
<dbReference type="GeneTree" id="ENSGT00940000161517"/>
<dbReference type="InterPro" id="IPR050150">
    <property type="entry name" value="IgV_Light_Chain"/>
</dbReference>
<reference evidence="4" key="3">
    <citation type="submission" date="2025-09" db="UniProtKB">
        <authorList>
            <consortium name="Ensembl"/>
        </authorList>
    </citation>
    <scope>IDENTIFICATION</scope>
</reference>
<evidence type="ECO:0000313" key="5">
    <source>
        <dbReference type="Proteomes" id="UP000008672"/>
    </source>
</evidence>
<accession>M3XIH0</accession>